<dbReference type="InterPro" id="IPR023296">
    <property type="entry name" value="Glyco_hydro_beta-prop_sf"/>
</dbReference>
<evidence type="ECO:0000256" key="4">
    <source>
        <dbReference type="ARBA" id="ARBA00023295"/>
    </source>
</evidence>
<evidence type="ECO:0000256" key="1">
    <source>
        <dbReference type="ARBA" id="ARBA00004834"/>
    </source>
</evidence>
<protein>
    <submittedName>
        <fullName evidence="7">Arabinan endo-1,5-alpha-L-arabinosidase</fullName>
    </submittedName>
</protein>
<evidence type="ECO:0000256" key="2">
    <source>
        <dbReference type="ARBA" id="ARBA00009865"/>
    </source>
</evidence>
<sequence length="351" mass="37770">MSRTRTRSHPRRTRDHTPPRLRTRTRPRPRSRMRTALLAVPAAAVLALLPGTASAYPNPGRVTGSVVTHDPSMIRTASGQYLLYATGGGISHKTSADRTAFSAGADAFSARPSWWSRYSSVPEAWAPDISYRGGKYLMYYSVSSFGSNTSAIGLAGSATGLPGSWSDYGTVYTSGSGSDYNAIDPNLFVDDDGKWWLSFGSWWTGIKMIQLDPATGKQLTGNTTRYSLASRPTGTKAVEAPYLVKRNGYYYLFASYDTCCAGTGSTYKVKVGRATAVTGPYRDRNGVAMTNNGGTPVLESHGAVIGPGGQSVMKDADGDLIVYHYYDGNDNGTPKLGINLLDWSSGWPVAY</sequence>
<evidence type="ECO:0000256" key="5">
    <source>
        <dbReference type="PIRNR" id="PIRNR026534"/>
    </source>
</evidence>
<comment type="pathway">
    <text evidence="1 5">Glycan metabolism; L-arabinan degradation.</text>
</comment>
<keyword evidence="8" id="KW-1185">Reference proteome</keyword>
<comment type="similarity">
    <text evidence="2 5">Belongs to the glycosyl hydrolase 43 family.</text>
</comment>
<dbReference type="Pfam" id="PF04616">
    <property type="entry name" value="Glyco_hydro_43"/>
    <property type="match status" value="1"/>
</dbReference>
<organism evidence="7 8">
    <name type="scientific">Streptomyces ziwulingensis</name>
    <dbReference type="NCBI Taxonomy" id="1045501"/>
    <lineage>
        <taxon>Bacteria</taxon>
        <taxon>Bacillati</taxon>
        <taxon>Actinomycetota</taxon>
        <taxon>Actinomycetes</taxon>
        <taxon>Kitasatosporales</taxon>
        <taxon>Streptomycetaceae</taxon>
        <taxon>Streptomyces</taxon>
    </lineage>
</organism>
<evidence type="ECO:0000256" key="3">
    <source>
        <dbReference type="ARBA" id="ARBA00022801"/>
    </source>
</evidence>
<name>A0ABP9BFP0_9ACTN</name>
<evidence type="ECO:0000313" key="8">
    <source>
        <dbReference type="Proteomes" id="UP001501265"/>
    </source>
</evidence>
<reference evidence="8" key="1">
    <citation type="journal article" date="2019" name="Int. J. Syst. Evol. Microbiol.">
        <title>The Global Catalogue of Microorganisms (GCM) 10K type strain sequencing project: providing services to taxonomists for standard genome sequencing and annotation.</title>
        <authorList>
            <consortium name="The Broad Institute Genomics Platform"/>
            <consortium name="The Broad Institute Genome Sequencing Center for Infectious Disease"/>
            <person name="Wu L."/>
            <person name="Ma J."/>
        </authorList>
    </citation>
    <scope>NUCLEOTIDE SEQUENCE [LARGE SCALE GENOMIC DNA]</scope>
    <source>
        <strain evidence="8">JCM 18081</strain>
    </source>
</reference>
<proteinExistence type="inferred from homology"/>
<dbReference type="PANTHER" id="PTHR43301">
    <property type="entry name" value="ARABINAN ENDO-1,5-ALPHA-L-ARABINOSIDASE"/>
    <property type="match status" value="1"/>
</dbReference>
<dbReference type="InterPro" id="IPR006710">
    <property type="entry name" value="Glyco_hydro_43"/>
</dbReference>
<feature type="region of interest" description="Disordered" evidence="6">
    <location>
        <begin position="1"/>
        <end position="31"/>
    </location>
</feature>
<keyword evidence="3 5" id="KW-0378">Hydrolase</keyword>
<keyword evidence="4 5" id="KW-0326">Glycosidase</keyword>
<dbReference type="PIRSF" id="PIRSF026534">
    <property type="entry name" value="Endo_alpha-L-arabinosidase"/>
    <property type="match status" value="1"/>
</dbReference>
<dbReference type="CDD" id="cd08998">
    <property type="entry name" value="GH43_Arb43a-like"/>
    <property type="match status" value="1"/>
</dbReference>
<dbReference type="EMBL" id="BAABIG010000021">
    <property type="protein sequence ID" value="GAA4794814.1"/>
    <property type="molecule type" value="Genomic_DNA"/>
</dbReference>
<gene>
    <name evidence="7" type="ORF">GCM10023220_21400</name>
</gene>
<dbReference type="SUPFAM" id="SSF75005">
    <property type="entry name" value="Arabinanase/levansucrase/invertase"/>
    <property type="match status" value="1"/>
</dbReference>
<dbReference type="Proteomes" id="UP001501265">
    <property type="component" value="Unassembled WGS sequence"/>
</dbReference>
<evidence type="ECO:0000256" key="6">
    <source>
        <dbReference type="SAM" id="MobiDB-lite"/>
    </source>
</evidence>
<comment type="caution">
    <text evidence="7">The sequence shown here is derived from an EMBL/GenBank/DDBJ whole genome shotgun (WGS) entry which is preliminary data.</text>
</comment>
<dbReference type="InterPro" id="IPR050727">
    <property type="entry name" value="GH43_arabinanases"/>
</dbReference>
<evidence type="ECO:0000313" key="7">
    <source>
        <dbReference type="EMBL" id="GAA4794814.1"/>
    </source>
</evidence>
<dbReference type="InterPro" id="IPR016840">
    <property type="entry name" value="Glyco_hydro_43_endo_a_Ara-ase"/>
</dbReference>
<dbReference type="Gene3D" id="2.115.10.20">
    <property type="entry name" value="Glycosyl hydrolase domain, family 43"/>
    <property type="match status" value="1"/>
</dbReference>
<dbReference type="PANTHER" id="PTHR43301:SF3">
    <property type="entry name" value="ARABINAN ENDO-1,5-ALPHA-L-ARABINOSIDASE A-RELATED"/>
    <property type="match status" value="1"/>
</dbReference>
<accession>A0ABP9BFP0</accession>